<protein>
    <submittedName>
        <fullName evidence="1">Uncharacterized protein</fullName>
    </submittedName>
</protein>
<sequence length="114" mass="13169">MILSRISEGEKRVYVDVSGYITKKDAKEFLNKYKDIGKKVKFSQYDLVVTPGVFQCEDNGDIRTTCMTFLKSGYKNIYLVDEQNTLMKTLSLKPMEKKLFLKSVKIVPDKTLIK</sequence>
<keyword evidence="2" id="KW-1185">Reference proteome</keyword>
<evidence type="ECO:0000313" key="2">
    <source>
        <dbReference type="Proteomes" id="UP000609849"/>
    </source>
</evidence>
<dbReference type="Proteomes" id="UP000609849">
    <property type="component" value="Unassembled WGS sequence"/>
</dbReference>
<accession>A0ABR7JLU9</accession>
<reference evidence="1 2" key="1">
    <citation type="submission" date="2020-08" db="EMBL/GenBank/DDBJ databases">
        <authorList>
            <person name="Liu C."/>
            <person name="Sun Q."/>
        </authorList>
    </citation>
    <scope>NUCLEOTIDE SEQUENCE [LARGE SCALE GENOMIC DNA]</scope>
    <source>
        <strain evidence="1 2">NSJ-18</strain>
    </source>
</reference>
<dbReference type="EMBL" id="JACRWE010000002">
    <property type="protein sequence ID" value="MBC5995879.1"/>
    <property type="molecule type" value="Genomic_DNA"/>
</dbReference>
<evidence type="ECO:0000313" key="1">
    <source>
        <dbReference type="EMBL" id="MBC5995879.1"/>
    </source>
</evidence>
<comment type="caution">
    <text evidence="1">The sequence shown here is derived from an EMBL/GenBank/DDBJ whole genome shotgun (WGS) entry which is preliminary data.</text>
</comment>
<gene>
    <name evidence="1" type="ORF">H8923_03840</name>
</gene>
<name>A0ABR7JLU9_9FIRM</name>
<dbReference type="RefSeq" id="WP_153923809.1">
    <property type="nucleotide sequence ID" value="NZ_JACRWE010000002.1"/>
</dbReference>
<organism evidence="1 2">
    <name type="scientific">Romboutsia faecis</name>
    <dbReference type="NCBI Taxonomy" id="2764597"/>
    <lineage>
        <taxon>Bacteria</taxon>
        <taxon>Bacillati</taxon>
        <taxon>Bacillota</taxon>
        <taxon>Clostridia</taxon>
        <taxon>Peptostreptococcales</taxon>
        <taxon>Peptostreptococcaceae</taxon>
        <taxon>Romboutsia</taxon>
    </lineage>
</organism>
<proteinExistence type="predicted"/>